<dbReference type="AlphaFoldDB" id="A0A6M3JLX9"/>
<dbReference type="Gene3D" id="3.90.320.10">
    <property type="match status" value="1"/>
</dbReference>
<dbReference type="InterPro" id="IPR024432">
    <property type="entry name" value="Put_RecE_PDDEXK-like_dom"/>
</dbReference>
<protein>
    <recommendedName>
        <fullName evidence="1">Putative exodeoxyribonuclease 8 PDDEXK-like domain-containing protein</fullName>
    </recommendedName>
</protein>
<reference evidence="2" key="1">
    <citation type="submission" date="2020-03" db="EMBL/GenBank/DDBJ databases">
        <title>The deep terrestrial virosphere.</title>
        <authorList>
            <person name="Holmfeldt K."/>
            <person name="Nilsson E."/>
            <person name="Simone D."/>
            <person name="Lopez-Fernandez M."/>
            <person name="Wu X."/>
            <person name="de Brujin I."/>
            <person name="Lundin D."/>
            <person name="Andersson A."/>
            <person name="Bertilsson S."/>
            <person name="Dopson M."/>
        </authorList>
    </citation>
    <scope>NUCLEOTIDE SEQUENCE</scope>
    <source>
        <strain evidence="2">MM415A03972</strain>
    </source>
</reference>
<gene>
    <name evidence="2" type="ORF">MM415A03972_0002</name>
</gene>
<feature type="domain" description="Putative exodeoxyribonuclease 8 PDDEXK-like" evidence="1">
    <location>
        <begin position="167"/>
        <end position="283"/>
    </location>
</feature>
<organism evidence="2">
    <name type="scientific">viral metagenome</name>
    <dbReference type="NCBI Taxonomy" id="1070528"/>
    <lineage>
        <taxon>unclassified sequences</taxon>
        <taxon>metagenomes</taxon>
        <taxon>organismal metagenomes</taxon>
    </lineage>
</organism>
<name>A0A6M3JLX9_9ZZZZ</name>
<accession>A0A6M3JLX9</accession>
<evidence type="ECO:0000259" key="1">
    <source>
        <dbReference type="Pfam" id="PF12684"/>
    </source>
</evidence>
<dbReference type="Pfam" id="PF12684">
    <property type="entry name" value="DUF3799"/>
    <property type="match status" value="1"/>
</dbReference>
<dbReference type="EMBL" id="MT141766">
    <property type="protein sequence ID" value="QJA70125.1"/>
    <property type="molecule type" value="Genomic_DNA"/>
</dbReference>
<evidence type="ECO:0000313" key="2">
    <source>
        <dbReference type="EMBL" id="QJA70125.1"/>
    </source>
</evidence>
<proteinExistence type="predicted"/>
<sequence>MTAPPAPGVYPDAPFADYLSWDCASRSSLTKLANWREYTPQDVRYEMEHETPDSDALALGSALHGTLLTPETPGWELGPVNPKTGNTYGRETNTWTEYAATRQGVALLTSEQAEKLPHMVDALREHPKAVAIFARAEATELTIVTNLDLRAWADRLGMEWLGGEDDHLLTKARLDLLAPSVGLVADLKTTRSKTEYELQKAFALYGYAHQAGLYPEIARQAGYPAIEHFAAIFVRSEPPYRAGVFRAAEDSIRAAEVELLPAMIEMAHCYRTEEWPGWSTEIEDITLPAWKLREAGY</sequence>
<dbReference type="InterPro" id="IPR011604">
    <property type="entry name" value="PDDEXK-like_dom_sf"/>
</dbReference>